<sequence length="103" mass="11708">MVQAHRFASNEYRLFPVRFQDKMCKFLKANVGGVQKLLTCGNFSACPVVSNTNMTFCNYIPDGSMLPPLMQSGDYRVDFHGLYSNNELFVVEVYGKVTRPEVK</sequence>
<dbReference type="Proteomes" id="UP000801492">
    <property type="component" value="Unassembled WGS sequence"/>
</dbReference>
<comment type="caution">
    <text evidence="1">The sequence shown here is derived from an EMBL/GenBank/DDBJ whole genome shotgun (WGS) entry which is preliminary data.</text>
</comment>
<protein>
    <submittedName>
        <fullName evidence="1">Uncharacterized protein</fullName>
    </submittedName>
</protein>
<reference evidence="1" key="1">
    <citation type="submission" date="2019-08" db="EMBL/GenBank/DDBJ databases">
        <title>The genome of the North American firefly Photinus pyralis.</title>
        <authorList>
            <consortium name="Photinus pyralis genome working group"/>
            <person name="Fallon T.R."/>
            <person name="Sander Lower S.E."/>
            <person name="Weng J.-K."/>
        </authorList>
    </citation>
    <scope>NUCLEOTIDE SEQUENCE</scope>
    <source>
        <strain evidence="1">TRF0915ILg1</strain>
        <tissue evidence="1">Whole body</tissue>
    </source>
</reference>
<proteinExistence type="predicted"/>
<dbReference type="EMBL" id="VTPC01008411">
    <property type="protein sequence ID" value="KAF2892852.1"/>
    <property type="molecule type" value="Genomic_DNA"/>
</dbReference>
<dbReference type="InterPro" id="IPR010512">
    <property type="entry name" value="DUF1091"/>
</dbReference>
<evidence type="ECO:0000313" key="2">
    <source>
        <dbReference type="Proteomes" id="UP000801492"/>
    </source>
</evidence>
<organism evidence="1 2">
    <name type="scientific">Ignelater luminosus</name>
    <name type="common">Cucubano</name>
    <name type="synonym">Pyrophorus luminosus</name>
    <dbReference type="NCBI Taxonomy" id="2038154"/>
    <lineage>
        <taxon>Eukaryota</taxon>
        <taxon>Metazoa</taxon>
        <taxon>Ecdysozoa</taxon>
        <taxon>Arthropoda</taxon>
        <taxon>Hexapoda</taxon>
        <taxon>Insecta</taxon>
        <taxon>Pterygota</taxon>
        <taxon>Neoptera</taxon>
        <taxon>Endopterygota</taxon>
        <taxon>Coleoptera</taxon>
        <taxon>Polyphaga</taxon>
        <taxon>Elateriformia</taxon>
        <taxon>Elateroidea</taxon>
        <taxon>Elateridae</taxon>
        <taxon>Agrypninae</taxon>
        <taxon>Pyrophorini</taxon>
        <taxon>Ignelater</taxon>
    </lineage>
</organism>
<name>A0A8K0CYS6_IGNLU</name>
<dbReference type="Pfam" id="PF06477">
    <property type="entry name" value="DUF1091"/>
    <property type="match status" value="1"/>
</dbReference>
<dbReference type="AlphaFoldDB" id="A0A8K0CYS6"/>
<dbReference type="OrthoDB" id="7925769at2759"/>
<gene>
    <name evidence="1" type="ORF">ILUMI_13318</name>
</gene>
<keyword evidence="2" id="KW-1185">Reference proteome</keyword>
<accession>A0A8K0CYS6</accession>
<evidence type="ECO:0000313" key="1">
    <source>
        <dbReference type="EMBL" id="KAF2892852.1"/>
    </source>
</evidence>